<organism evidence="2 3">
    <name type="scientific">Necator americanus</name>
    <name type="common">Human hookworm</name>
    <dbReference type="NCBI Taxonomy" id="51031"/>
    <lineage>
        <taxon>Eukaryota</taxon>
        <taxon>Metazoa</taxon>
        <taxon>Ecdysozoa</taxon>
        <taxon>Nematoda</taxon>
        <taxon>Chromadorea</taxon>
        <taxon>Rhabditida</taxon>
        <taxon>Rhabditina</taxon>
        <taxon>Rhabditomorpha</taxon>
        <taxon>Strongyloidea</taxon>
        <taxon>Ancylostomatidae</taxon>
        <taxon>Bunostominae</taxon>
        <taxon>Necator</taxon>
    </lineage>
</organism>
<evidence type="ECO:0000256" key="1">
    <source>
        <dbReference type="SAM" id="MobiDB-lite"/>
    </source>
</evidence>
<reference evidence="3" key="1">
    <citation type="journal article" date="2014" name="Nat. Genet.">
        <title>Genome of the human hookworm Necator americanus.</title>
        <authorList>
            <person name="Tang Y.T."/>
            <person name="Gao X."/>
            <person name="Rosa B.A."/>
            <person name="Abubucker S."/>
            <person name="Hallsworth-Pepin K."/>
            <person name="Martin J."/>
            <person name="Tyagi R."/>
            <person name="Heizer E."/>
            <person name="Zhang X."/>
            <person name="Bhonagiri-Palsikar V."/>
            <person name="Minx P."/>
            <person name="Warren W.C."/>
            <person name="Wang Q."/>
            <person name="Zhan B."/>
            <person name="Hotez P.J."/>
            <person name="Sternberg P.W."/>
            <person name="Dougall A."/>
            <person name="Gaze S.T."/>
            <person name="Mulvenna J."/>
            <person name="Sotillo J."/>
            <person name="Ranganathan S."/>
            <person name="Rabelo E.M."/>
            <person name="Wilson R.K."/>
            <person name="Felgner P.L."/>
            <person name="Bethony J."/>
            <person name="Hawdon J.M."/>
            <person name="Gasser R.B."/>
            <person name="Loukas A."/>
            <person name="Mitreva M."/>
        </authorList>
    </citation>
    <scope>NUCLEOTIDE SEQUENCE [LARGE SCALE GENOMIC DNA]</scope>
</reference>
<dbReference type="Proteomes" id="UP000053676">
    <property type="component" value="Unassembled WGS sequence"/>
</dbReference>
<name>W2SS25_NECAM</name>
<feature type="compositionally biased region" description="Basic and acidic residues" evidence="1">
    <location>
        <begin position="171"/>
        <end position="199"/>
    </location>
</feature>
<feature type="compositionally biased region" description="Polar residues" evidence="1">
    <location>
        <begin position="347"/>
        <end position="359"/>
    </location>
</feature>
<feature type="compositionally biased region" description="Basic and acidic residues" evidence="1">
    <location>
        <begin position="220"/>
        <end position="262"/>
    </location>
</feature>
<dbReference type="OrthoDB" id="5877790at2759"/>
<feature type="compositionally biased region" description="Basic and acidic residues" evidence="1">
    <location>
        <begin position="283"/>
        <end position="295"/>
    </location>
</feature>
<dbReference type="EMBL" id="KI667482">
    <property type="protein sequence ID" value="ETN71656.1"/>
    <property type="molecule type" value="Genomic_DNA"/>
</dbReference>
<feature type="region of interest" description="Disordered" evidence="1">
    <location>
        <begin position="345"/>
        <end position="372"/>
    </location>
</feature>
<dbReference type="AlphaFoldDB" id="W2SS25"/>
<keyword evidence="3" id="KW-1185">Reference proteome</keyword>
<dbReference type="KEGG" id="nai:NECAME_14145"/>
<evidence type="ECO:0000313" key="2">
    <source>
        <dbReference type="EMBL" id="ETN71656.1"/>
    </source>
</evidence>
<sequence length="372" mass="40882">MKFMNKTGSGVGSFPSLSGTGNLKLKALKHYSNDSCTLDDFVEIDSYESATDASSILEDESQYSAVVHFKPNKLLNDASSNISPQICIRRRPEAERLPGYVAPKKRVAPVPGLWTVAGADEFISKNKKFARDQEKESATYVWALRNRATVTKRTKATPRKATIRVPAAGKTVEDKKNEMKKESKKEMKENIPADGKDQKNGGTSMITKLFTARTRPAPEPAKEKSDEVKPEAKNVLGDKKKEAEKKEIAASPKDAKKVEPQKKAQTKTEPQKGKKSSVTGPTKKNEETTKAEKVVPMKTVAAKEQQTQMAAVIKSKSSRAEGISAVLMAPMLSLKNTKRIREKKPVVTQSVNHSFSKTPTALAAKKTLPQKK</sequence>
<proteinExistence type="predicted"/>
<evidence type="ECO:0000313" key="3">
    <source>
        <dbReference type="Proteomes" id="UP000053676"/>
    </source>
</evidence>
<gene>
    <name evidence="2" type="ORF">NECAME_14145</name>
</gene>
<protein>
    <submittedName>
        <fullName evidence="2">Uncharacterized protein</fullName>
    </submittedName>
</protein>
<feature type="region of interest" description="Disordered" evidence="1">
    <location>
        <begin position="164"/>
        <end position="297"/>
    </location>
</feature>
<accession>W2SS25</accession>